<keyword evidence="1" id="KW-0472">Membrane</keyword>
<evidence type="ECO:0000259" key="2">
    <source>
        <dbReference type="SMART" id="SM00327"/>
    </source>
</evidence>
<protein>
    <recommendedName>
        <fullName evidence="2">VWFA domain-containing protein</fullName>
    </recommendedName>
</protein>
<name>A0A1J5QZD4_9ZZZZ</name>
<comment type="caution">
    <text evidence="3">The sequence shown here is derived from an EMBL/GenBank/DDBJ whole genome shotgun (WGS) entry which is preliminary data.</text>
</comment>
<dbReference type="Gene3D" id="3.40.50.410">
    <property type="entry name" value="von Willebrand factor, type A domain"/>
    <property type="match status" value="1"/>
</dbReference>
<proteinExistence type="predicted"/>
<feature type="transmembrane region" description="Helical" evidence="1">
    <location>
        <begin position="292"/>
        <end position="312"/>
    </location>
</feature>
<reference evidence="3" key="1">
    <citation type="submission" date="2016-10" db="EMBL/GenBank/DDBJ databases">
        <title>Sequence of Gallionella enrichment culture.</title>
        <authorList>
            <person name="Poehlein A."/>
            <person name="Muehling M."/>
            <person name="Daniel R."/>
        </authorList>
    </citation>
    <scope>NUCLEOTIDE SEQUENCE</scope>
</reference>
<keyword evidence="1" id="KW-1133">Transmembrane helix</keyword>
<feature type="domain" description="VWFA" evidence="2">
    <location>
        <begin position="39"/>
        <end position="214"/>
    </location>
</feature>
<feature type="transmembrane region" description="Helical" evidence="1">
    <location>
        <begin position="12"/>
        <end position="29"/>
    </location>
</feature>
<dbReference type="Pfam" id="PF13519">
    <property type="entry name" value="VWA_2"/>
    <property type="match status" value="1"/>
</dbReference>
<dbReference type="SUPFAM" id="SSF53300">
    <property type="entry name" value="vWA-like"/>
    <property type="match status" value="1"/>
</dbReference>
<keyword evidence="1" id="KW-0812">Transmembrane</keyword>
<organism evidence="3">
    <name type="scientific">mine drainage metagenome</name>
    <dbReference type="NCBI Taxonomy" id="410659"/>
    <lineage>
        <taxon>unclassified sequences</taxon>
        <taxon>metagenomes</taxon>
        <taxon>ecological metagenomes</taxon>
    </lineage>
</organism>
<dbReference type="AlphaFoldDB" id="A0A1J5QZD4"/>
<dbReference type="InterPro" id="IPR002035">
    <property type="entry name" value="VWF_A"/>
</dbReference>
<evidence type="ECO:0000256" key="1">
    <source>
        <dbReference type="SAM" id="Phobius"/>
    </source>
</evidence>
<dbReference type="SMART" id="SM00327">
    <property type="entry name" value="VWA"/>
    <property type="match status" value="1"/>
</dbReference>
<dbReference type="InterPro" id="IPR036465">
    <property type="entry name" value="vWFA_dom_sf"/>
</dbReference>
<sequence>MKKLIAFIKENYETVLYLAAAVFLLLALIKPEIQLKQEVHNYLLVADVSQSMNAEDVKLNNQMVSRLAYTRHLMKKIVETSPCGTYFSIGIFASDNVALLITPLEVCANFDVITDSIQHLEWRMAWKGNSRLSFGVKAAANTFDSLNVPAQMLFFTDGDEAPRVNVTIKQDLSSVQIGKNFVFVGVGGSTKVGVPRFNSANKRVGFWPISDNNNAGAVGVTYSDASLDDPDPSVASAEYDRFLSQLEDGYLKSLASEFNAKYIEGQNTPEFYAFVQKQKPAASFVSAYSIRWLYLVLAVMLLLAAYIPNILFRSASTISPEPKILSRK</sequence>
<accession>A0A1J5QZD4</accession>
<gene>
    <name evidence="3" type="ORF">GALL_329570</name>
</gene>
<dbReference type="EMBL" id="MLJW01000561">
    <property type="protein sequence ID" value="OIQ85199.1"/>
    <property type="molecule type" value="Genomic_DNA"/>
</dbReference>
<evidence type="ECO:0000313" key="3">
    <source>
        <dbReference type="EMBL" id="OIQ85199.1"/>
    </source>
</evidence>